<dbReference type="PANTHER" id="PTHR30482">
    <property type="entry name" value="HIGH-AFFINITY BRANCHED-CHAIN AMINO ACID TRANSPORT SYSTEM PERMEASE"/>
    <property type="match status" value="1"/>
</dbReference>
<dbReference type="Proteomes" id="UP000051861">
    <property type="component" value="Unassembled WGS sequence"/>
</dbReference>
<sequence length="373" mass="41526">MGYRPCGVYHQYYKQDHAWWQTKFVWGKMALLFLVVLYLFPKFAGLYIVSVFNIVGYTILAAMGVQLLIGYCGQVTLGHAAFIAVGAYTSSILMLQIKWPAFLVQAGLVYPISLIAAAIVAGLWSVLFGLPSAKVKGFYLIMTTMAAQFITVDFIITQYVSQVGGRGSYFSIPPGTIKIGPWVIDNDMKVYYLAAFLIIICTFVMANLLRSKIGRAWVAIRDNDIAAEALGVNIVAYKLLAFFMAGAFGGIAGAFWITNLFFVSPEHFLFPWSLWLVGVILIGGVGSLYGTIYGALFMTLIPEGLKALILFLTGSPAILNLMPFLPLFLEKFLYVKEAAFGLAIALFLIFEPNGLSYRWWQVKNYFNLWPFSY</sequence>
<gene>
    <name evidence="7" type="ORF">AMJ44_14620</name>
</gene>
<evidence type="ECO:0000256" key="6">
    <source>
        <dbReference type="SAM" id="Phobius"/>
    </source>
</evidence>
<dbReference type="InterPro" id="IPR043428">
    <property type="entry name" value="LivM-like"/>
</dbReference>
<feature type="transmembrane region" description="Helical" evidence="6">
    <location>
        <begin position="269"/>
        <end position="296"/>
    </location>
</feature>
<protein>
    <submittedName>
        <fullName evidence="7">Branched-chain amino acid ABC transporter permease</fullName>
    </submittedName>
</protein>
<keyword evidence="4 6" id="KW-1133">Transmembrane helix</keyword>
<evidence type="ECO:0000313" key="7">
    <source>
        <dbReference type="EMBL" id="KPJ63252.1"/>
    </source>
</evidence>
<dbReference type="InterPro" id="IPR001851">
    <property type="entry name" value="ABC_transp_permease"/>
</dbReference>
<reference evidence="7 8" key="1">
    <citation type="journal article" date="2015" name="Microbiome">
        <title>Genomic resolution of linkages in carbon, nitrogen, and sulfur cycling among widespread estuary sediment bacteria.</title>
        <authorList>
            <person name="Baker B.J."/>
            <person name="Lazar C.S."/>
            <person name="Teske A.P."/>
            <person name="Dick G.J."/>
        </authorList>
    </citation>
    <scope>NUCLEOTIDE SEQUENCE [LARGE SCALE GENOMIC DNA]</scope>
    <source>
        <strain evidence="7">DG_54_3</strain>
    </source>
</reference>
<dbReference type="PANTHER" id="PTHR30482:SF5">
    <property type="entry name" value="ABC TRANSPORTER PERMEASE PROTEIN"/>
    <property type="match status" value="1"/>
</dbReference>
<keyword evidence="2" id="KW-1003">Cell membrane</keyword>
<dbReference type="Pfam" id="PF02653">
    <property type="entry name" value="BPD_transp_2"/>
    <property type="match status" value="1"/>
</dbReference>
<feature type="transmembrane region" description="Helical" evidence="6">
    <location>
        <begin position="109"/>
        <end position="130"/>
    </location>
</feature>
<evidence type="ECO:0000256" key="5">
    <source>
        <dbReference type="ARBA" id="ARBA00023136"/>
    </source>
</evidence>
<evidence type="ECO:0000256" key="1">
    <source>
        <dbReference type="ARBA" id="ARBA00004651"/>
    </source>
</evidence>
<feature type="transmembrane region" description="Helical" evidence="6">
    <location>
        <begin position="46"/>
        <end position="69"/>
    </location>
</feature>
<dbReference type="GO" id="GO:0015658">
    <property type="term" value="F:branched-chain amino acid transmembrane transporter activity"/>
    <property type="evidence" value="ECO:0007669"/>
    <property type="project" value="InterPro"/>
</dbReference>
<feature type="transmembrane region" description="Helical" evidence="6">
    <location>
        <begin position="24"/>
        <end position="40"/>
    </location>
</feature>
<feature type="transmembrane region" description="Helical" evidence="6">
    <location>
        <begin position="308"/>
        <end position="326"/>
    </location>
</feature>
<dbReference type="PATRIC" id="fig|1703775.3.peg.2438"/>
<organism evidence="7 8">
    <name type="scientific">candidate division WOR-1 bacterium DG_54_3</name>
    <dbReference type="NCBI Taxonomy" id="1703775"/>
    <lineage>
        <taxon>Bacteria</taxon>
        <taxon>Bacillati</taxon>
        <taxon>Saganbacteria</taxon>
    </lineage>
</organism>
<feature type="transmembrane region" description="Helical" evidence="6">
    <location>
        <begin position="190"/>
        <end position="209"/>
    </location>
</feature>
<keyword evidence="5 6" id="KW-0472">Membrane</keyword>
<dbReference type="GO" id="GO:0005886">
    <property type="term" value="C:plasma membrane"/>
    <property type="evidence" value="ECO:0007669"/>
    <property type="project" value="UniProtKB-SubCell"/>
</dbReference>
<dbReference type="EMBL" id="LIZX01000240">
    <property type="protein sequence ID" value="KPJ63252.1"/>
    <property type="molecule type" value="Genomic_DNA"/>
</dbReference>
<evidence type="ECO:0000256" key="2">
    <source>
        <dbReference type="ARBA" id="ARBA00022475"/>
    </source>
</evidence>
<name>A0A0S7XLL1_UNCSA</name>
<keyword evidence="3 6" id="KW-0812">Transmembrane</keyword>
<proteinExistence type="predicted"/>
<feature type="transmembrane region" description="Helical" evidence="6">
    <location>
        <begin position="230"/>
        <end position="257"/>
    </location>
</feature>
<accession>A0A0S7XLL1</accession>
<dbReference type="AlphaFoldDB" id="A0A0S7XLL1"/>
<feature type="transmembrane region" description="Helical" evidence="6">
    <location>
        <begin position="332"/>
        <end position="350"/>
    </location>
</feature>
<comment type="caution">
    <text evidence="7">The sequence shown here is derived from an EMBL/GenBank/DDBJ whole genome shotgun (WGS) entry which is preliminary data.</text>
</comment>
<feature type="transmembrane region" description="Helical" evidence="6">
    <location>
        <begin position="137"/>
        <end position="160"/>
    </location>
</feature>
<comment type="subcellular location">
    <subcellularLocation>
        <location evidence="1">Cell membrane</location>
        <topology evidence="1">Multi-pass membrane protein</topology>
    </subcellularLocation>
</comment>
<evidence type="ECO:0000256" key="3">
    <source>
        <dbReference type="ARBA" id="ARBA00022692"/>
    </source>
</evidence>
<dbReference type="CDD" id="cd06581">
    <property type="entry name" value="TM_PBP1_LivM_like"/>
    <property type="match status" value="1"/>
</dbReference>
<evidence type="ECO:0000313" key="8">
    <source>
        <dbReference type="Proteomes" id="UP000051861"/>
    </source>
</evidence>
<evidence type="ECO:0000256" key="4">
    <source>
        <dbReference type="ARBA" id="ARBA00022989"/>
    </source>
</evidence>
<feature type="transmembrane region" description="Helical" evidence="6">
    <location>
        <begin position="76"/>
        <end position="97"/>
    </location>
</feature>